<feature type="compositionally biased region" description="Acidic residues" evidence="1">
    <location>
        <begin position="286"/>
        <end position="295"/>
    </location>
</feature>
<evidence type="ECO:0000259" key="2">
    <source>
        <dbReference type="PROSITE" id="PS51140"/>
    </source>
</evidence>
<dbReference type="Gene3D" id="1.10.8.10">
    <property type="entry name" value="DNA helicase RuvA subunit, C-terminal domain"/>
    <property type="match status" value="1"/>
</dbReference>
<protein>
    <submittedName>
        <fullName evidence="3">Donuts protein 1</fullName>
    </submittedName>
</protein>
<organism evidence="3 4">
    <name type="scientific">Saccharomyces pastorianus</name>
    <name type="common">Lager yeast</name>
    <name type="synonym">Saccharomyces cerevisiae x Saccharomyces eubayanus</name>
    <dbReference type="NCBI Taxonomy" id="27292"/>
    <lineage>
        <taxon>Eukaryota</taxon>
        <taxon>Fungi</taxon>
        <taxon>Dikarya</taxon>
        <taxon>Ascomycota</taxon>
        <taxon>Saccharomycotina</taxon>
        <taxon>Saccharomycetes</taxon>
        <taxon>Saccharomycetales</taxon>
        <taxon>Saccharomycetaceae</taxon>
        <taxon>Saccharomyces</taxon>
    </lineage>
</organism>
<dbReference type="Proteomes" id="UP000501346">
    <property type="component" value="Chromosome ScIV"/>
</dbReference>
<feature type="region of interest" description="Disordered" evidence="1">
    <location>
        <begin position="216"/>
        <end position="246"/>
    </location>
</feature>
<dbReference type="PROSITE" id="PS51140">
    <property type="entry name" value="CUE"/>
    <property type="match status" value="1"/>
</dbReference>
<dbReference type="InterPro" id="IPR009060">
    <property type="entry name" value="UBA-like_sf"/>
</dbReference>
<gene>
    <name evidence="3" type="primary">DON1</name>
    <name evidence="3" type="ORF">GRS66_001006</name>
</gene>
<dbReference type="AlphaFoldDB" id="A0A6C1DQD1"/>
<feature type="region of interest" description="Disordered" evidence="1">
    <location>
        <begin position="28"/>
        <end position="49"/>
    </location>
</feature>
<reference evidence="3 4" key="1">
    <citation type="journal article" date="2019" name="BMC Genomics">
        <title>Chromosome level assembly and comparative genome analysis confirm lager-brewing yeasts originated from a single hybridization.</title>
        <authorList>
            <person name="Salazar A.N."/>
            <person name="Gorter de Vries A.R."/>
            <person name="van den Broek M."/>
            <person name="Brouwers N."/>
            <person name="de la Torre Cortes P."/>
            <person name="Kuijpers N.G.A."/>
            <person name="Daran J.G."/>
            <person name="Abeel T."/>
        </authorList>
    </citation>
    <scope>NUCLEOTIDE SEQUENCE [LARGE SCALE GENOMIC DNA]</scope>
    <source>
        <strain evidence="3 4">CBS 1483</strain>
    </source>
</reference>
<dbReference type="OrthoDB" id="9942608at2759"/>
<dbReference type="PANTHER" id="PTHR16461">
    <property type="entry name" value="TOLL-INTERACTING PROTEIN"/>
    <property type="match status" value="1"/>
</dbReference>
<keyword evidence="4" id="KW-1185">Reference proteome</keyword>
<feature type="domain" description="CUE" evidence="2">
    <location>
        <begin position="82"/>
        <end position="125"/>
    </location>
</feature>
<dbReference type="EMBL" id="CP048985">
    <property type="protein sequence ID" value="QID78783.1"/>
    <property type="molecule type" value="Genomic_DNA"/>
</dbReference>
<dbReference type="PANTHER" id="PTHR16461:SF5">
    <property type="entry name" value="TOLL-INTERACTING PROTEIN"/>
    <property type="match status" value="1"/>
</dbReference>
<dbReference type="GO" id="GO:0006511">
    <property type="term" value="P:ubiquitin-dependent protein catabolic process"/>
    <property type="evidence" value="ECO:0007669"/>
    <property type="project" value="TreeGrafter"/>
</dbReference>
<dbReference type="GO" id="GO:0031624">
    <property type="term" value="F:ubiquitin conjugating enzyme binding"/>
    <property type="evidence" value="ECO:0007669"/>
    <property type="project" value="TreeGrafter"/>
</dbReference>
<dbReference type="CDD" id="cd14372">
    <property type="entry name" value="CUE_Cue5p_like"/>
    <property type="match status" value="1"/>
</dbReference>
<dbReference type="InterPro" id="IPR003892">
    <property type="entry name" value="CUE"/>
</dbReference>
<feature type="compositionally biased region" description="Basic and acidic residues" evidence="1">
    <location>
        <begin position="224"/>
        <end position="244"/>
    </location>
</feature>
<dbReference type="SUPFAM" id="SSF46934">
    <property type="entry name" value="UBA-like"/>
    <property type="match status" value="1"/>
</dbReference>
<dbReference type="SMART" id="SM00546">
    <property type="entry name" value="CUE"/>
    <property type="match status" value="1"/>
</dbReference>
<dbReference type="Pfam" id="PF02845">
    <property type="entry name" value="CUE"/>
    <property type="match status" value="1"/>
</dbReference>
<name>A0A6C1DQD1_SACPS</name>
<proteinExistence type="predicted"/>
<evidence type="ECO:0000256" key="1">
    <source>
        <dbReference type="SAM" id="MobiDB-lite"/>
    </source>
</evidence>
<evidence type="ECO:0000313" key="3">
    <source>
        <dbReference type="EMBL" id="QID78783.1"/>
    </source>
</evidence>
<dbReference type="GO" id="GO:0005737">
    <property type="term" value="C:cytoplasm"/>
    <property type="evidence" value="ECO:0007669"/>
    <property type="project" value="TreeGrafter"/>
</dbReference>
<sequence length="365" mass="40160">MGKKNRKGKENNAAKISFLKVENIKNTNSGLELPSQDYTNVEEKESSPKTDFPLITKEHVNTKTDSNILDYPTIGDLVSSVEKLCVLKELKIAFPEVDDTLIKAILIASQGVLEPAFNSLLYYSSPEENSDFALPMKPISVEDYSKINVSEILQREIFDDIEDEFSGQGINGSMVISKIESELSSLAEHIGNISTPGSNREVAESTRNVAVAEGHNTILSNEDSILKGKEKGKEEEKEKGEEKGVNSLKGAAVKVVAKSLKNNRIPVTVKRNEPSNNLFDVLNCDESEEEEEQDVETNTSNQERKNQGGNTEVPEAQRDSADRLPAKDDGGYKSAFGTDSCGLFAADAKDEKKQVHPSRQELSFT</sequence>
<feature type="region of interest" description="Disordered" evidence="1">
    <location>
        <begin position="286"/>
        <end position="335"/>
    </location>
</feature>
<evidence type="ECO:0000313" key="4">
    <source>
        <dbReference type="Proteomes" id="UP000501346"/>
    </source>
</evidence>
<feature type="compositionally biased region" description="Basic and acidic residues" evidence="1">
    <location>
        <begin position="315"/>
        <end position="331"/>
    </location>
</feature>
<dbReference type="InterPro" id="IPR041807">
    <property type="entry name" value="Cue5/Don1_CUE"/>
</dbReference>
<dbReference type="GO" id="GO:0043130">
    <property type="term" value="F:ubiquitin binding"/>
    <property type="evidence" value="ECO:0007669"/>
    <property type="project" value="InterPro"/>
</dbReference>
<dbReference type="FunFam" id="1.10.8.10:FF:000064">
    <property type="entry name" value="Similar to CUE domain-containing protein"/>
    <property type="match status" value="1"/>
</dbReference>
<accession>A0A6C1DQD1</accession>